<dbReference type="EMBL" id="JAJA02000001">
    <property type="protein sequence ID" value="KWS05037.1"/>
    <property type="molecule type" value="Genomic_DNA"/>
</dbReference>
<organism evidence="1 2">
    <name type="scientific">Lysobacter capsici AZ78</name>
    <dbReference type="NCBI Taxonomy" id="1444315"/>
    <lineage>
        <taxon>Bacteria</taxon>
        <taxon>Pseudomonadati</taxon>
        <taxon>Pseudomonadota</taxon>
        <taxon>Gammaproteobacteria</taxon>
        <taxon>Lysobacterales</taxon>
        <taxon>Lysobacteraceae</taxon>
        <taxon>Lysobacter</taxon>
    </lineage>
</organism>
<dbReference type="Proteomes" id="UP000023435">
    <property type="component" value="Unassembled WGS sequence"/>
</dbReference>
<gene>
    <name evidence="1" type="ORF">AZ78_2587</name>
</gene>
<keyword evidence="2" id="KW-1185">Reference proteome</keyword>
<comment type="caution">
    <text evidence="1">The sequence shown here is derived from an EMBL/GenBank/DDBJ whole genome shotgun (WGS) entry which is preliminary data.</text>
</comment>
<dbReference type="OrthoDB" id="6027435at2"/>
<proteinExistence type="predicted"/>
<name>A0A108U9I7_9GAMM</name>
<dbReference type="AlphaFoldDB" id="A0A108U9I7"/>
<evidence type="ECO:0000313" key="1">
    <source>
        <dbReference type="EMBL" id="KWS05037.1"/>
    </source>
</evidence>
<protein>
    <submittedName>
        <fullName evidence="1">Uncharacterized protein</fullName>
    </submittedName>
</protein>
<sequence length="213" mass="24948">MTGTPTDTIELKDRRFAVERASVDGRLYDDASGEICWSIEVRGMAMRFGDGEFSQDLSPHFYDEAMPLRIDDWRKLEHSGYAFDLESDDDEGDSLPTLYLCSHLSLPRSQLRLGARRGHRFALDWHGLAEANWDEAFGREMPFRIALEIEFAQQEVRFWHRRDDEDFEAAARAVMARRGLSGEHLSYRDHRRFRDDPDDEHYRLIRAFFAPID</sequence>
<accession>A0A108U9I7</accession>
<reference evidence="1 2" key="1">
    <citation type="journal article" date="2014" name="Genome Announc.">
        <title>Draft Genome Sequence of Lysobacter capsici AZ78, a Bacterium Antagonistic to Plant-Pathogenic Oomycetes.</title>
        <authorList>
            <person name="Puopolo G."/>
            <person name="Sonego P."/>
            <person name="Engelen K."/>
            <person name="Pertot I."/>
        </authorList>
    </citation>
    <scope>NUCLEOTIDE SEQUENCE [LARGE SCALE GENOMIC DNA]</scope>
    <source>
        <strain evidence="1 2">AZ78</strain>
    </source>
</reference>
<evidence type="ECO:0000313" key="2">
    <source>
        <dbReference type="Proteomes" id="UP000023435"/>
    </source>
</evidence>
<dbReference type="RefSeq" id="WP_036112540.1">
    <property type="nucleotide sequence ID" value="NZ_JAJA02000001.1"/>
</dbReference>